<accession>A0ABT7V4J9</accession>
<dbReference type="RefSeq" id="WP_289511605.1">
    <property type="nucleotide sequence ID" value="NZ_JAUDEA010000011.1"/>
</dbReference>
<dbReference type="InterPro" id="IPR024047">
    <property type="entry name" value="MM3350-like_sf"/>
</dbReference>
<protein>
    <recommendedName>
        <fullName evidence="1">Plasmid pRiA4b Orf3-like domain-containing protein</fullName>
    </recommendedName>
</protein>
<evidence type="ECO:0000313" key="2">
    <source>
        <dbReference type="EMBL" id="MDM8271528.1"/>
    </source>
</evidence>
<evidence type="ECO:0000259" key="1">
    <source>
        <dbReference type="Pfam" id="PF07929"/>
    </source>
</evidence>
<dbReference type="Gene3D" id="3.10.290.30">
    <property type="entry name" value="MM3350-like"/>
    <property type="match status" value="1"/>
</dbReference>
<evidence type="ECO:0000313" key="3">
    <source>
        <dbReference type="Proteomes" id="UP001529256"/>
    </source>
</evidence>
<dbReference type="EMBL" id="JAUDEA010000011">
    <property type="protein sequence ID" value="MDM8271528.1"/>
    <property type="molecule type" value="Genomic_DNA"/>
</dbReference>
<proteinExistence type="predicted"/>
<dbReference type="Proteomes" id="UP001529256">
    <property type="component" value="Unassembled WGS sequence"/>
</dbReference>
<dbReference type="Pfam" id="PF07929">
    <property type="entry name" value="PRiA4_ORF3"/>
    <property type="match status" value="1"/>
</dbReference>
<keyword evidence="3" id="KW-1185">Reference proteome</keyword>
<organism evidence="2 3">
    <name type="scientific">Thermophilibacter provencensis</name>
    <dbReference type="NCBI Taxonomy" id="1852386"/>
    <lineage>
        <taxon>Bacteria</taxon>
        <taxon>Bacillati</taxon>
        <taxon>Actinomycetota</taxon>
        <taxon>Coriobacteriia</taxon>
        <taxon>Coriobacteriales</taxon>
        <taxon>Atopobiaceae</taxon>
        <taxon>Thermophilibacter</taxon>
    </lineage>
</organism>
<reference evidence="2" key="2">
    <citation type="submission" date="2023-06" db="EMBL/GenBank/DDBJ databases">
        <authorList>
            <person name="Zeman M."/>
            <person name="Kubasova T."/>
            <person name="Jahodarova E."/>
            <person name="Nykrynova M."/>
            <person name="Rychlik I."/>
        </authorList>
    </citation>
    <scope>NUCLEOTIDE SEQUENCE</scope>
    <source>
        <strain evidence="2">153_Feed</strain>
    </source>
</reference>
<reference evidence="2" key="1">
    <citation type="submission" date="2023-06" db="EMBL/GenBank/DDBJ databases">
        <title>Identification and characterization of horizontal gene transfer across gut microbiota members of farm animals based on homology search.</title>
        <authorList>
            <person name="Schwarzerova J."/>
            <person name="Nykrynova M."/>
            <person name="Jureckova K."/>
            <person name="Cejkova D."/>
            <person name="Rychlik I."/>
        </authorList>
    </citation>
    <scope>NUCLEOTIDE SEQUENCE</scope>
    <source>
        <strain evidence="2">153_Feed</strain>
    </source>
</reference>
<dbReference type="InterPro" id="IPR012912">
    <property type="entry name" value="Plasmid_pRiA4b_Orf3-like"/>
</dbReference>
<gene>
    <name evidence="2" type="ORF">QUW25_07580</name>
</gene>
<feature type="domain" description="Plasmid pRiA4b Orf3-like" evidence="1">
    <location>
        <begin position="175"/>
        <end position="313"/>
    </location>
</feature>
<dbReference type="SUPFAM" id="SSF159941">
    <property type="entry name" value="MM3350-like"/>
    <property type="match status" value="1"/>
</dbReference>
<sequence length="371" mass="41477">MLCNNLNDKLGCLFVLALAYLNMRPVEGHFGTHLSPQTYDPNLLERLQSYGLVRFAPQGEIIQLTDEGAREARGVIKYLQLQLGPQVGASLQEIQRAYPSLYAEEAAFGAGPLTTTELVYSLAGIKTKATRTPTLTPTALANPPASYGRDRGDDRSFALKVSLAISEGRSYYYPRHECWRRVLVPAGLTFLDLHLVIQLVFCWKDLQPFGFLLNSRKKNFLIGEKEVCGEIAQPKTGKRSLVEERASKLTLAEVFPRTRAATYRYGVEGDWTHLISLESTERGMAELGPQLLDGAGDAPPEWARTASEFIDFRNSLYENGRTLIKALSDSGEKGYQPFEYATTRARLAGFEDERARWEQRLIETSRASEGN</sequence>
<name>A0ABT7V4J9_9ACTN</name>
<comment type="caution">
    <text evidence="2">The sequence shown here is derived from an EMBL/GenBank/DDBJ whole genome shotgun (WGS) entry which is preliminary data.</text>
</comment>